<dbReference type="EMBL" id="DXBU01000035">
    <property type="protein sequence ID" value="HIZ21737.1"/>
    <property type="molecule type" value="Genomic_DNA"/>
</dbReference>
<evidence type="ECO:0000256" key="1">
    <source>
        <dbReference type="SAM" id="MobiDB-lite"/>
    </source>
</evidence>
<dbReference type="InterPro" id="IPR032675">
    <property type="entry name" value="LRR_dom_sf"/>
</dbReference>
<feature type="compositionally biased region" description="Basic and acidic residues" evidence="1">
    <location>
        <begin position="65"/>
        <end position="78"/>
    </location>
</feature>
<evidence type="ECO:0000313" key="4">
    <source>
        <dbReference type="Proteomes" id="UP000824041"/>
    </source>
</evidence>
<dbReference type="PANTHER" id="PTHR45661">
    <property type="entry name" value="SURFACE ANTIGEN"/>
    <property type="match status" value="1"/>
</dbReference>
<organism evidence="3 4">
    <name type="scientific">Candidatus Blautia faecigallinarum</name>
    <dbReference type="NCBI Taxonomy" id="2838488"/>
    <lineage>
        <taxon>Bacteria</taxon>
        <taxon>Bacillati</taxon>
        <taxon>Bacillota</taxon>
        <taxon>Clostridia</taxon>
        <taxon>Lachnospirales</taxon>
        <taxon>Lachnospiraceae</taxon>
        <taxon>Blautia</taxon>
    </lineage>
</organism>
<feature type="chain" id="PRO_5039129841" evidence="2">
    <location>
        <begin position="27"/>
        <end position="529"/>
    </location>
</feature>
<evidence type="ECO:0000313" key="3">
    <source>
        <dbReference type="EMBL" id="HIZ21737.1"/>
    </source>
</evidence>
<keyword evidence="2" id="KW-0732">Signal</keyword>
<protein>
    <submittedName>
        <fullName evidence="3">Leucine-rich repeat domain-containing protein</fullName>
    </submittedName>
</protein>
<evidence type="ECO:0000256" key="2">
    <source>
        <dbReference type="SAM" id="SignalP"/>
    </source>
</evidence>
<feature type="signal peptide" evidence="2">
    <location>
        <begin position="1"/>
        <end position="26"/>
    </location>
</feature>
<dbReference type="SUPFAM" id="SSF52058">
    <property type="entry name" value="L domain-like"/>
    <property type="match status" value="1"/>
</dbReference>
<proteinExistence type="predicted"/>
<dbReference type="InterPro" id="IPR053139">
    <property type="entry name" value="Surface_bspA-like"/>
</dbReference>
<sequence length="529" mass="57247">MNKKRFMVLLLSGIMAAQLLCGSVYGGELSGQTETAVEEQDGLSAFTDGGGSLSAENLFSAGEEPLAKENPLSEKEQTPEEEIISDGDESIQENVEIDYVQYAYQPETDSYYVEYIDYIIGGSVSLKSEINGKKVTEIGTRIFDIYAFEPEDECPQGEVILPDTIEKIREKAFLNGRFISLTIPDSVKEIGAEAFYNCADLRYLYFPSGIRVFPAGLFSGCTSLDTIEIGEGVEEIAKGAMKGCPSLRRVWIPASVTKIGGDLFDEGSSVTICGQAGSYAEAYAAQNDIPFSETIDQEPAPQQKEVVYDGVRYIYQKDLDSYYASGFLGNIGSDLEIPRTVNGKPVTGIGKEAFKSCHKLKSIHIPGTVKSIGDQAFAQCVFLEKAILEPGVASFGESVFWGCEDLKNVSLPDSVTSMGKSTFSGCRSFESVRLSAGMTTIPAYTFFGASYHVGYGPLKIPEGVTAIEEGAFSNFLVKEVTLPKTLKKIGKEAFLSASVDKLVIPDSVTSLGEEVFSLMETNSLQLEGG</sequence>
<dbReference type="Pfam" id="PF13306">
    <property type="entry name" value="LRR_5"/>
    <property type="match status" value="3"/>
</dbReference>
<dbReference type="AlphaFoldDB" id="A0A9D2ITF0"/>
<dbReference type="InterPro" id="IPR026906">
    <property type="entry name" value="LRR_5"/>
</dbReference>
<comment type="caution">
    <text evidence="3">The sequence shown here is derived from an EMBL/GenBank/DDBJ whole genome shotgun (WGS) entry which is preliminary data.</text>
</comment>
<gene>
    <name evidence="3" type="ORF">IAA21_02920</name>
</gene>
<accession>A0A9D2ITF0</accession>
<name>A0A9D2ITF0_9FIRM</name>
<dbReference type="Proteomes" id="UP000824041">
    <property type="component" value="Unassembled WGS sequence"/>
</dbReference>
<reference evidence="3" key="2">
    <citation type="submission" date="2021-04" db="EMBL/GenBank/DDBJ databases">
        <authorList>
            <person name="Gilroy R."/>
        </authorList>
    </citation>
    <scope>NUCLEOTIDE SEQUENCE</scope>
    <source>
        <strain evidence="3">14324</strain>
    </source>
</reference>
<dbReference type="PANTHER" id="PTHR45661:SF3">
    <property type="entry name" value="IG-LIKE DOMAIN-CONTAINING PROTEIN"/>
    <property type="match status" value="1"/>
</dbReference>
<feature type="region of interest" description="Disordered" evidence="1">
    <location>
        <begin position="64"/>
        <end position="87"/>
    </location>
</feature>
<reference evidence="3" key="1">
    <citation type="journal article" date="2021" name="PeerJ">
        <title>Extensive microbial diversity within the chicken gut microbiome revealed by metagenomics and culture.</title>
        <authorList>
            <person name="Gilroy R."/>
            <person name="Ravi A."/>
            <person name="Getino M."/>
            <person name="Pursley I."/>
            <person name="Horton D.L."/>
            <person name="Alikhan N.F."/>
            <person name="Baker D."/>
            <person name="Gharbi K."/>
            <person name="Hall N."/>
            <person name="Watson M."/>
            <person name="Adriaenssens E.M."/>
            <person name="Foster-Nyarko E."/>
            <person name="Jarju S."/>
            <person name="Secka A."/>
            <person name="Antonio M."/>
            <person name="Oren A."/>
            <person name="Chaudhuri R.R."/>
            <person name="La Ragione R."/>
            <person name="Hildebrand F."/>
            <person name="Pallen M.J."/>
        </authorList>
    </citation>
    <scope>NUCLEOTIDE SEQUENCE</scope>
    <source>
        <strain evidence="3">14324</strain>
    </source>
</reference>
<dbReference type="Gene3D" id="3.80.10.10">
    <property type="entry name" value="Ribonuclease Inhibitor"/>
    <property type="match status" value="3"/>
</dbReference>